<organism evidence="1 2">
    <name type="scientific">Methylacidiphilum fumariolicum (strain SolV)</name>
    <dbReference type="NCBI Taxonomy" id="1156937"/>
    <lineage>
        <taxon>Bacteria</taxon>
        <taxon>Pseudomonadati</taxon>
        <taxon>Verrucomicrobiota</taxon>
        <taxon>Methylacidiphilae</taxon>
        <taxon>Methylacidiphilales</taxon>
        <taxon>Methylacidiphilaceae</taxon>
        <taxon>Methylacidiphilum (ex Ratnadevi et al. 2023)</taxon>
    </lineage>
</organism>
<dbReference type="InParanoid" id="I0JZM1"/>
<accession>I0JZM1</accession>
<evidence type="ECO:0000313" key="1">
    <source>
        <dbReference type="EMBL" id="CCG92690.1"/>
    </source>
</evidence>
<evidence type="ECO:0008006" key="3">
    <source>
        <dbReference type="Google" id="ProtNLM"/>
    </source>
</evidence>
<dbReference type="AlphaFoldDB" id="I0JZM1"/>
<sequence>MRSSNRTVTRWASQTQEVNELHSFKAVRRDLQSGLRQNRMRIQKLGSFRVLGLHQIPDKAGIANAVLVGRPCGYYLHVTCYLAKENFCREPIGEKVGVDLGID</sequence>
<dbReference type="EMBL" id="CAHT01000080">
    <property type="protein sequence ID" value="CCG92690.1"/>
    <property type="molecule type" value="Genomic_DNA"/>
</dbReference>
<dbReference type="Proteomes" id="UP000004837">
    <property type="component" value="Unassembled WGS sequence"/>
</dbReference>
<name>I0JZM1_METFB</name>
<evidence type="ECO:0000313" key="2">
    <source>
        <dbReference type="Proteomes" id="UP000004837"/>
    </source>
</evidence>
<proteinExistence type="predicted"/>
<dbReference type="eggNOG" id="COG0675">
    <property type="taxonomic scope" value="Bacteria"/>
</dbReference>
<protein>
    <recommendedName>
        <fullName evidence="3">Transposase</fullName>
    </recommendedName>
</protein>
<comment type="caution">
    <text evidence="1">The sequence shown here is derived from an EMBL/GenBank/DDBJ whole genome shotgun (WGS) entry which is preliminary data.</text>
</comment>
<reference evidence="1 2" key="1">
    <citation type="journal article" date="2012" name="J. Bacteriol.">
        <title>Draft Genome Sequence of the Volcano-Inhabiting Thermoacidophilic Methanotroph Methylacidiphilum fumariolicum Strain SolV.</title>
        <authorList>
            <person name="Khadem A.F."/>
            <person name="Wieczorek A.S."/>
            <person name="Pol A."/>
            <person name="Vuilleumier S."/>
            <person name="Harhangi H.R."/>
            <person name="Dunfield P.F."/>
            <person name="Kalyuzhnaya M.G."/>
            <person name="Murrell J.C."/>
            <person name="Francoijs K.-J."/>
            <person name="Stunnenberg H.G."/>
            <person name="Stein L.Y."/>
            <person name="DiSpirito A.A."/>
            <person name="Semrau J.D."/>
            <person name="Lajus A."/>
            <person name="Medigue C."/>
            <person name="Klotz M.G."/>
            <person name="Jetten M.S.M."/>
            <person name="Op den Camp H.J.M."/>
        </authorList>
    </citation>
    <scope>NUCLEOTIDE SEQUENCE [LARGE SCALE GENOMIC DNA]</scope>
    <source>
        <strain evidence="1 2">SolV</strain>
    </source>
</reference>
<gene>
    <name evidence="1" type="ORF">MFUM_720057</name>
</gene>